<dbReference type="Proteomes" id="UP000825935">
    <property type="component" value="Chromosome 38"/>
</dbReference>
<gene>
    <name evidence="4" type="ORF">KP509_38G051100</name>
</gene>
<evidence type="ECO:0000256" key="1">
    <source>
        <dbReference type="SAM" id="Coils"/>
    </source>
</evidence>
<proteinExistence type="predicted"/>
<evidence type="ECO:0000259" key="3">
    <source>
        <dbReference type="Pfam" id="PF24851"/>
    </source>
</evidence>
<dbReference type="PANTHER" id="PTHR35766:SF1">
    <property type="entry name" value="OS08G0543600 PROTEIN"/>
    <property type="match status" value="1"/>
</dbReference>
<accession>A0A8T2Q4Q8</accession>
<evidence type="ECO:0000313" key="4">
    <source>
        <dbReference type="EMBL" id="KAH7278655.1"/>
    </source>
</evidence>
<organism evidence="4 5">
    <name type="scientific">Ceratopteris richardii</name>
    <name type="common">Triangle waterfern</name>
    <dbReference type="NCBI Taxonomy" id="49495"/>
    <lineage>
        <taxon>Eukaryota</taxon>
        <taxon>Viridiplantae</taxon>
        <taxon>Streptophyta</taxon>
        <taxon>Embryophyta</taxon>
        <taxon>Tracheophyta</taxon>
        <taxon>Polypodiopsida</taxon>
        <taxon>Polypodiidae</taxon>
        <taxon>Polypodiales</taxon>
        <taxon>Pteridineae</taxon>
        <taxon>Pteridaceae</taxon>
        <taxon>Parkerioideae</taxon>
        <taxon>Ceratopteris</taxon>
    </lineage>
</organism>
<feature type="domain" description="DUF7725" evidence="3">
    <location>
        <begin position="719"/>
        <end position="791"/>
    </location>
</feature>
<dbReference type="Pfam" id="PF24851">
    <property type="entry name" value="DUF7725"/>
    <property type="match status" value="1"/>
</dbReference>
<dbReference type="AlphaFoldDB" id="A0A8T2Q4Q8"/>
<evidence type="ECO:0000256" key="2">
    <source>
        <dbReference type="SAM" id="MobiDB-lite"/>
    </source>
</evidence>
<dbReference type="EMBL" id="CM035443">
    <property type="protein sequence ID" value="KAH7278655.1"/>
    <property type="molecule type" value="Genomic_DNA"/>
</dbReference>
<sequence>MQSGGVHKGFLEIQNQVRKEWTAVAEASARERLVEDGSMEHDMVNGSARVRPHHSGSLKNVRIFFSGVSNGNSSDSDHHAGDMKRTTVATHEAIHQNDEDVNLYDEALHVPEQKAVSNGKSRSPNGLPVDFGSSNTSKYETLEQHLHDVIRQREQLQRLEAELRAQFIARSEIVRVQNNFDEQSKQHASVVSNLQEQLQERDLRLLELEQKLEEQEQQLHVNQKEASEAVNQVWAKDGLLREQSNELSTLRLERETLLAEQKTTLSQFEEDRAELVSRLQDLEEQLHEKDRQLHESNERHQSAQETLASKEEQLREAQAWVQRAQGLDAFYANAHNLLHAELRDRHEQISQLWLGQQRQLAEVERYHAQTIQRLRMEVAEVREQNRMLKSGCSSNLDKKSEQPLHFSHEHSEQLNPSEGSLKLREQVLSDNNQAEHPNILVVPTPIVLGTSGPVLNGNPIPVLHQLSGQPEGVLPTIPAVHTDITQSSFPNPIVIPRYQQLSLLHNQQNAIHHFQQVERQSLDLVPVDNGNMKNNERFPHVVSVPAIEHGANMLMVTQRATYQESCITVDKQVGQTKEEDLNCKAENMTGFEKTSTLRSAEDEHIQQHQVETGGLCEKTNSDTNSAETESMKIYAQHPHLPEEDFSSSSAQTTEQHIVPDSTVAEEHLTGYQVSKIDPGSIQESQKKWGQGRQEASKESTSSVLQRSLPPDDKSATHMLLDEKSLLTCLVRVIPSEASARIKISTTLPNRLGKILAPLHWHDYKKQYGRLDDFIRSHPKLFVTDGDFVHLRKGAHAIISATATVAKVAAAAATHLLCTTWPPTVALTPVAQSQSQRMWKKSAPVFMDKALGYSDYHVKQDILFTHAEMATNQ</sequence>
<name>A0A8T2Q4Q8_CERRI</name>
<comment type="caution">
    <text evidence="4">The sequence shown here is derived from an EMBL/GenBank/DDBJ whole genome shotgun (WGS) entry which is preliminary data.</text>
</comment>
<feature type="region of interest" description="Disordered" evidence="2">
    <location>
        <begin position="389"/>
        <end position="417"/>
    </location>
</feature>
<evidence type="ECO:0000313" key="5">
    <source>
        <dbReference type="Proteomes" id="UP000825935"/>
    </source>
</evidence>
<feature type="region of interest" description="Disordered" evidence="2">
    <location>
        <begin position="290"/>
        <end position="309"/>
    </location>
</feature>
<feature type="region of interest" description="Disordered" evidence="2">
    <location>
        <begin position="671"/>
        <end position="714"/>
    </location>
</feature>
<dbReference type="InterPro" id="IPR056142">
    <property type="entry name" value="DUF7725"/>
</dbReference>
<reference evidence="4" key="1">
    <citation type="submission" date="2021-08" db="EMBL/GenBank/DDBJ databases">
        <title>WGS assembly of Ceratopteris richardii.</title>
        <authorList>
            <person name="Marchant D.B."/>
            <person name="Chen G."/>
            <person name="Jenkins J."/>
            <person name="Shu S."/>
            <person name="Leebens-Mack J."/>
            <person name="Grimwood J."/>
            <person name="Schmutz J."/>
            <person name="Soltis P."/>
            <person name="Soltis D."/>
            <person name="Chen Z.-H."/>
        </authorList>
    </citation>
    <scope>NUCLEOTIDE SEQUENCE</scope>
    <source>
        <strain evidence="4">Whitten #5841</strain>
        <tissue evidence="4">Leaf</tissue>
    </source>
</reference>
<protein>
    <recommendedName>
        <fullName evidence="3">DUF7725 domain-containing protein</fullName>
    </recommendedName>
</protein>
<feature type="coiled-coil region" evidence="1">
    <location>
        <begin position="139"/>
        <end position="166"/>
    </location>
</feature>
<dbReference type="PANTHER" id="PTHR35766">
    <property type="entry name" value="OS08G0543600 PROTEIN"/>
    <property type="match status" value="1"/>
</dbReference>
<dbReference type="OMA" id="HSFVMNQ"/>
<keyword evidence="1" id="KW-0175">Coiled coil</keyword>
<keyword evidence="5" id="KW-1185">Reference proteome</keyword>
<dbReference type="OrthoDB" id="2020644at2759"/>
<feature type="region of interest" description="Disordered" evidence="2">
    <location>
        <begin position="606"/>
        <end position="627"/>
    </location>
</feature>
<feature type="compositionally biased region" description="Basic and acidic residues" evidence="2">
    <location>
        <begin position="396"/>
        <end position="412"/>
    </location>
</feature>